<name>A0A919LVA6_KLEPN</name>
<dbReference type="AlphaFoldDB" id="A0A919LVA6"/>
<proteinExistence type="predicted"/>
<evidence type="ECO:0000313" key="1">
    <source>
        <dbReference type="EMBL" id="GHK53590.1"/>
    </source>
</evidence>
<reference evidence="1" key="1">
    <citation type="submission" date="2020-10" db="EMBL/GenBank/DDBJ databases">
        <title>Genome Sequence of ESBL Producing Zambian Clinical Strains.</title>
        <authorList>
            <person name="Shawa M."/>
            <person name="Furuta Y."/>
            <person name="Simbotwe M."/>
            <person name="Mulenga E."/>
            <person name="Mubanga M."/>
            <person name="Mulenga G."/>
            <person name="Kaile C."/>
            <person name="Zorigt T."/>
            <person name="Hang'ombe B."/>
            <person name="Higashi H."/>
        </authorList>
    </citation>
    <scope>NUCLEOTIDE SEQUENCE</scope>
    <source>
        <strain evidence="1">Zam_UTH_09</strain>
    </source>
</reference>
<comment type="caution">
    <text evidence="1">The sequence shown here is derived from an EMBL/GenBank/DDBJ whole genome shotgun (WGS) entry which is preliminary data.</text>
</comment>
<dbReference type="Proteomes" id="UP000655094">
    <property type="component" value="Unassembled WGS sequence"/>
</dbReference>
<evidence type="ECO:0000313" key="2">
    <source>
        <dbReference type="Proteomes" id="UP000655094"/>
    </source>
</evidence>
<accession>A0A919LVA6</accession>
<protein>
    <submittedName>
        <fullName evidence="1">Uncharacterized protein</fullName>
    </submittedName>
</protein>
<dbReference type="EMBL" id="BNFF01000001">
    <property type="protein sequence ID" value="GHK53590.1"/>
    <property type="molecule type" value="Genomic_DNA"/>
</dbReference>
<gene>
    <name evidence="1" type="ORF">KPZU09_33260</name>
</gene>
<organism evidence="1 2">
    <name type="scientific">Klebsiella pneumoniae</name>
    <dbReference type="NCBI Taxonomy" id="573"/>
    <lineage>
        <taxon>Bacteria</taxon>
        <taxon>Pseudomonadati</taxon>
        <taxon>Pseudomonadota</taxon>
        <taxon>Gammaproteobacteria</taxon>
        <taxon>Enterobacterales</taxon>
        <taxon>Enterobacteriaceae</taxon>
        <taxon>Klebsiella/Raoultella group</taxon>
        <taxon>Klebsiella</taxon>
        <taxon>Klebsiella pneumoniae complex</taxon>
    </lineage>
</organism>
<sequence>MQGQTAIAEAIRHGGKILRQLRKEERVIAAEKDLNLPGKAVLLRQDPLQSRLARRLQHFARGLRRYAAALVQHPVNGGHADANLSGQHRQ</sequence>